<gene>
    <name evidence="3" type="ORF">ACFORF_09435</name>
</gene>
<proteinExistence type="predicted"/>
<name>A0ABV8CY67_9STRE</name>
<dbReference type="InterPro" id="IPR027417">
    <property type="entry name" value="P-loop_NTPase"/>
</dbReference>
<evidence type="ECO:0000256" key="2">
    <source>
        <dbReference type="ARBA" id="ARBA00022840"/>
    </source>
</evidence>
<dbReference type="Proteomes" id="UP001595807">
    <property type="component" value="Unassembled WGS sequence"/>
</dbReference>
<sequence>MSLSTGYRSIAKFILAFSLPVDYVLLDEPTLGLDAGHRQLFHQYLLETHMRRPRTIVLASHQIEEVAPLLEEIVLIDGGAVQLVASAEVIKGQVHRLTGPQDLLEEVAKGLIILSSQVLGKMKQVIVYGHLPQNLPNEIKISGLTLQDCFIQLTQREE</sequence>
<keyword evidence="1" id="KW-0547">Nucleotide-binding</keyword>
<dbReference type="PANTHER" id="PTHR43158:SF5">
    <property type="entry name" value="ABC TRANSPORTER, ATP-BINDING PROTEIN"/>
    <property type="match status" value="1"/>
</dbReference>
<accession>A0ABV8CY67</accession>
<dbReference type="PANTHER" id="PTHR43158">
    <property type="entry name" value="SKFA PEPTIDE EXPORT ATP-BINDING PROTEIN SKFE"/>
    <property type="match status" value="1"/>
</dbReference>
<dbReference type="Gene3D" id="3.40.50.300">
    <property type="entry name" value="P-loop containing nucleotide triphosphate hydrolases"/>
    <property type="match status" value="1"/>
</dbReference>
<organism evidence="3 4">
    <name type="scientific">Streptococcus caprae</name>
    <dbReference type="NCBI Taxonomy" id="1640501"/>
    <lineage>
        <taxon>Bacteria</taxon>
        <taxon>Bacillati</taxon>
        <taxon>Bacillota</taxon>
        <taxon>Bacilli</taxon>
        <taxon>Lactobacillales</taxon>
        <taxon>Streptococcaceae</taxon>
        <taxon>Streptococcus</taxon>
    </lineage>
</organism>
<protein>
    <recommendedName>
        <fullName evidence="5">ABC transporter ATP-binding protein</fullName>
    </recommendedName>
</protein>
<reference evidence="4" key="1">
    <citation type="journal article" date="2019" name="Int. J. Syst. Evol. Microbiol.">
        <title>The Global Catalogue of Microorganisms (GCM) 10K type strain sequencing project: providing services to taxonomists for standard genome sequencing and annotation.</title>
        <authorList>
            <consortium name="The Broad Institute Genomics Platform"/>
            <consortium name="The Broad Institute Genome Sequencing Center for Infectious Disease"/>
            <person name="Wu L."/>
            <person name="Ma J."/>
        </authorList>
    </citation>
    <scope>NUCLEOTIDE SEQUENCE [LARGE SCALE GENOMIC DNA]</scope>
    <source>
        <strain evidence="4">CCUG 67170</strain>
    </source>
</reference>
<evidence type="ECO:0000256" key="1">
    <source>
        <dbReference type="ARBA" id="ARBA00022741"/>
    </source>
</evidence>
<keyword evidence="2" id="KW-0067">ATP-binding</keyword>
<dbReference type="SUPFAM" id="SSF52540">
    <property type="entry name" value="P-loop containing nucleoside triphosphate hydrolases"/>
    <property type="match status" value="1"/>
</dbReference>
<evidence type="ECO:0000313" key="3">
    <source>
        <dbReference type="EMBL" id="MFC3928776.1"/>
    </source>
</evidence>
<dbReference type="RefSeq" id="WP_380427651.1">
    <property type="nucleotide sequence ID" value="NZ_JBHRZV010000052.1"/>
</dbReference>
<evidence type="ECO:0000313" key="4">
    <source>
        <dbReference type="Proteomes" id="UP001595807"/>
    </source>
</evidence>
<comment type="caution">
    <text evidence="3">The sequence shown here is derived from an EMBL/GenBank/DDBJ whole genome shotgun (WGS) entry which is preliminary data.</text>
</comment>
<keyword evidence="4" id="KW-1185">Reference proteome</keyword>
<dbReference type="EMBL" id="JBHRZV010000052">
    <property type="protein sequence ID" value="MFC3928776.1"/>
    <property type="molecule type" value="Genomic_DNA"/>
</dbReference>
<evidence type="ECO:0008006" key="5">
    <source>
        <dbReference type="Google" id="ProtNLM"/>
    </source>
</evidence>